<dbReference type="GO" id="GO:0003700">
    <property type="term" value="F:DNA-binding transcription factor activity"/>
    <property type="evidence" value="ECO:0007669"/>
    <property type="project" value="InterPro"/>
</dbReference>
<dbReference type="PROSITE" id="PS50937">
    <property type="entry name" value="HTH_MERR_2"/>
    <property type="match status" value="1"/>
</dbReference>
<dbReference type="SMART" id="SM00422">
    <property type="entry name" value="HTH_MERR"/>
    <property type="match status" value="1"/>
</dbReference>
<dbReference type="SUPFAM" id="SSF46955">
    <property type="entry name" value="Putative DNA-binding domain"/>
    <property type="match status" value="1"/>
</dbReference>
<comment type="caution">
    <text evidence="3">The sequence shown here is derived from an EMBL/GenBank/DDBJ whole genome shotgun (WGS) entry which is preliminary data.</text>
</comment>
<name>A0A2M9BE78_9ACTN</name>
<dbReference type="InterPro" id="IPR009061">
    <property type="entry name" value="DNA-bd_dom_put_sf"/>
</dbReference>
<keyword evidence="4" id="KW-1185">Reference proteome</keyword>
<dbReference type="InterPro" id="IPR000551">
    <property type="entry name" value="MerR-type_HTH_dom"/>
</dbReference>
<evidence type="ECO:0000256" key="1">
    <source>
        <dbReference type="ARBA" id="ARBA00023125"/>
    </source>
</evidence>
<gene>
    <name evidence="3" type="ORF">CLV56_0451</name>
</gene>
<sequence>METSPVPGGGRGEVSAVAERPLYAISVAAELAGTAAQNLRVYEREGLVRPARTDGGTRRYSDSDVTRLQRIVVLLDAGLNLAGIAMVLDLEAQNDELRAELGALPRTTGAEHT</sequence>
<dbReference type="PRINTS" id="PR00040">
    <property type="entry name" value="HTHMERR"/>
</dbReference>
<dbReference type="Gene3D" id="1.10.1660.10">
    <property type="match status" value="1"/>
</dbReference>
<evidence type="ECO:0000259" key="2">
    <source>
        <dbReference type="PROSITE" id="PS50937"/>
    </source>
</evidence>
<dbReference type="PANTHER" id="PTHR30204:SF58">
    <property type="entry name" value="HTH-TYPE TRANSCRIPTIONAL REGULATOR YFMP"/>
    <property type="match status" value="1"/>
</dbReference>
<dbReference type="EMBL" id="PGEZ01000001">
    <property type="protein sequence ID" value="PJJ56247.1"/>
    <property type="molecule type" value="Genomic_DNA"/>
</dbReference>
<evidence type="ECO:0000313" key="3">
    <source>
        <dbReference type="EMBL" id="PJJ56247.1"/>
    </source>
</evidence>
<dbReference type="GO" id="GO:0003677">
    <property type="term" value="F:DNA binding"/>
    <property type="evidence" value="ECO:0007669"/>
    <property type="project" value="UniProtKB-KW"/>
</dbReference>
<dbReference type="Pfam" id="PF13411">
    <property type="entry name" value="MerR_1"/>
    <property type="match status" value="1"/>
</dbReference>
<dbReference type="PANTHER" id="PTHR30204">
    <property type="entry name" value="REDOX-CYCLING DRUG-SENSING TRANSCRIPTIONAL ACTIVATOR SOXR"/>
    <property type="match status" value="1"/>
</dbReference>
<dbReference type="Proteomes" id="UP000230842">
    <property type="component" value="Unassembled WGS sequence"/>
</dbReference>
<dbReference type="OrthoDB" id="3387956at2"/>
<keyword evidence="1" id="KW-0238">DNA-binding</keyword>
<accession>A0A2M9BE78</accession>
<protein>
    <submittedName>
        <fullName evidence="3">MerR-like DNA binding protein</fullName>
    </submittedName>
</protein>
<reference evidence="3 4" key="1">
    <citation type="submission" date="2017-11" db="EMBL/GenBank/DDBJ databases">
        <title>Genomic Encyclopedia of Archaeal and Bacterial Type Strains, Phase II (KMG-II): From Individual Species to Whole Genera.</title>
        <authorList>
            <person name="Goeker M."/>
        </authorList>
    </citation>
    <scope>NUCLEOTIDE SEQUENCE [LARGE SCALE GENOMIC DNA]</scope>
    <source>
        <strain evidence="3 4">DSM 27763</strain>
    </source>
</reference>
<dbReference type="AlphaFoldDB" id="A0A2M9BE78"/>
<evidence type="ECO:0000313" key="4">
    <source>
        <dbReference type="Proteomes" id="UP000230842"/>
    </source>
</evidence>
<feature type="domain" description="HTH merR-type" evidence="2">
    <location>
        <begin position="22"/>
        <end position="90"/>
    </location>
</feature>
<organism evidence="3 4">
    <name type="scientific">Mumia flava</name>
    <dbReference type="NCBI Taxonomy" id="1348852"/>
    <lineage>
        <taxon>Bacteria</taxon>
        <taxon>Bacillati</taxon>
        <taxon>Actinomycetota</taxon>
        <taxon>Actinomycetes</taxon>
        <taxon>Propionibacteriales</taxon>
        <taxon>Nocardioidaceae</taxon>
        <taxon>Mumia</taxon>
    </lineage>
</organism>
<proteinExistence type="predicted"/>
<dbReference type="InterPro" id="IPR047057">
    <property type="entry name" value="MerR_fam"/>
</dbReference>